<evidence type="ECO:0000313" key="3">
    <source>
        <dbReference type="Proteomes" id="UP000660680"/>
    </source>
</evidence>
<evidence type="ECO:0000313" key="2">
    <source>
        <dbReference type="EMBL" id="GGS34798.1"/>
    </source>
</evidence>
<keyword evidence="1" id="KW-1133">Transmembrane helix</keyword>
<keyword evidence="1" id="KW-0472">Membrane</keyword>
<organism evidence="2 3">
    <name type="scientific">Actinokineospora fastidiosa</name>
    <dbReference type="NCBI Taxonomy" id="1816"/>
    <lineage>
        <taxon>Bacteria</taxon>
        <taxon>Bacillati</taxon>
        <taxon>Actinomycetota</taxon>
        <taxon>Actinomycetes</taxon>
        <taxon>Pseudonocardiales</taxon>
        <taxon>Pseudonocardiaceae</taxon>
        <taxon>Actinokineospora</taxon>
    </lineage>
</organism>
<sequence length="145" mass="14830">MIPPTAGPRPLGGAGPRVGTIARMVGPNAIPRWLLACALVFAVLSMHHLASTDPAGPAHHGSAASASHDCCPVDSEPAGDHGLLHLCLAILLGMLVLVTALVGWRLRRASRGRAPPRSVAVPVAPPSPVLPGGRATLHSVCVLRL</sequence>
<proteinExistence type="predicted"/>
<dbReference type="EMBL" id="BMRB01000002">
    <property type="protein sequence ID" value="GGS34798.1"/>
    <property type="molecule type" value="Genomic_DNA"/>
</dbReference>
<keyword evidence="3" id="KW-1185">Reference proteome</keyword>
<feature type="transmembrane region" description="Helical" evidence="1">
    <location>
        <begin position="33"/>
        <end position="50"/>
    </location>
</feature>
<reference evidence="2" key="1">
    <citation type="journal article" date="2014" name="Int. J. Syst. Evol. Microbiol.">
        <title>Complete genome sequence of Corynebacterium casei LMG S-19264T (=DSM 44701T), isolated from a smear-ripened cheese.</title>
        <authorList>
            <consortium name="US DOE Joint Genome Institute (JGI-PGF)"/>
            <person name="Walter F."/>
            <person name="Albersmeier A."/>
            <person name="Kalinowski J."/>
            <person name="Ruckert C."/>
        </authorList>
    </citation>
    <scope>NUCLEOTIDE SEQUENCE</scope>
    <source>
        <strain evidence="2">JCM 3276</strain>
    </source>
</reference>
<protein>
    <submittedName>
        <fullName evidence="2">Uncharacterized protein</fullName>
    </submittedName>
</protein>
<accession>A0A918GGE9</accession>
<gene>
    <name evidence="2" type="ORF">GCM10010171_31630</name>
</gene>
<keyword evidence="1" id="KW-0812">Transmembrane</keyword>
<dbReference type="AlphaFoldDB" id="A0A918GGE9"/>
<name>A0A918GGE9_9PSEU</name>
<comment type="caution">
    <text evidence="2">The sequence shown here is derived from an EMBL/GenBank/DDBJ whole genome shotgun (WGS) entry which is preliminary data.</text>
</comment>
<reference evidence="2" key="2">
    <citation type="submission" date="2020-09" db="EMBL/GenBank/DDBJ databases">
        <authorList>
            <person name="Sun Q."/>
            <person name="Ohkuma M."/>
        </authorList>
    </citation>
    <scope>NUCLEOTIDE SEQUENCE</scope>
    <source>
        <strain evidence="2">JCM 3276</strain>
    </source>
</reference>
<dbReference type="Proteomes" id="UP000660680">
    <property type="component" value="Unassembled WGS sequence"/>
</dbReference>
<evidence type="ECO:0000256" key="1">
    <source>
        <dbReference type="SAM" id="Phobius"/>
    </source>
</evidence>
<feature type="transmembrane region" description="Helical" evidence="1">
    <location>
        <begin position="83"/>
        <end position="104"/>
    </location>
</feature>